<feature type="transmembrane region" description="Helical" evidence="7">
    <location>
        <begin position="73"/>
        <end position="99"/>
    </location>
</feature>
<keyword evidence="4 7" id="KW-0812">Transmembrane</keyword>
<dbReference type="Pfam" id="PF07681">
    <property type="entry name" value="DoxX"/>
    <property type="match status" value="1"/>
</dbReference>
<comment type="similarity">
    <text evidence="2">Belongs to the DoxX family.</text>
</comment>
<comment type="subcellular location">
    <subcellularLocation>
        <location evidence="1">Cell membrane</location>
        <topology evidence="1">Multi-pass membrane protein</topology>
    </subcellularLocation>
</comment>
<evidence type="ECO:0000256" key="7">
    <source>
        <dbReference type="SAM" id="Phobius"/>
    </source>
</evidence>
<evidence type="ECO:0000256" key="1">
    <source>
        <dbReference type="ARBA" id="ARBA00004651"/>
    </source>
</evidence>
<evidence type="ECO:0000256" key="5">
    <source>
        <dbReference type="ARBA" id="ARBA00022989"/>
    </source>
</evidence>
<dbReference type="GO" id="GO:0005886">
    <property type="term" value="C:plasma membrane"/>
    <property type="evidence" value="ECO:0007669"/>
    <property type="project" value="UniProtKB-SubCell"/>
</dbReference>
<dbReference type="HOGENOM" id="CLU_058421_7_2_6"/>
<name>N9FGZ7_9GAMM</name>
<evidence type="ECO:0008006" key="10">
    <source>
        <dbReference type="Google" id="ProtNLM"/>
    </source>
</evidence>
<keyword evidence="5 7" id="KW-1133">Transmembrane helix</keyword>
<dbReference type="RefSeq" id="WP_005054668.1">
    <property type="nucleotide sequence ID" value="NZ_KB849759.1"/>
</dbReference>
<feature type="transmembrane region" description="Helical" evidence="7">
    <location>
        <begin position="119"/>
        <end position="137"/>
    </location>
</feature>
<evidence type="ECO:0000313" key="9">
    <source>
        <dbReference type="Proteomes" id="UP000018417"/>
    </source>
</evidence>
<gene>
    <name evidence="8" type="ORF">F934_02140</name>
</gene>
<dbReference type="Proteomes" id="UP000018417">
    <property type="component" value="Unassembled WGS sequence"/>
</dbReference>
<dbReference type="PANTHER" id="PTHR33452">
    <property type="entry name" value="OXIDOREDUCTASE CATD-RELATED"/>
    <property type="match status" value="1"/>
</dbReference>
<proteinExistence type="inferred from homology"/>
<dbReference type="EMBL" id="APQK01000013">
    <property type="protein sequence ID" value="ENW04104.1"/>
    <property type="molecule type" value="Genomic_DNA"/>
</dbReference>
<protein>
    <recommendedName>
        <fullName evidence="10">DoxX family protein</fullName>
    </recommendedName>
</protein>
<evidence type="ECO:0000256" key="3">
    <source>
        <dbReference type="ARBA" id="ARBA00022475"/>
    </source>
</evidence>
<evidence type="ECO:0000256" key="4">
    <source>
        <dbReference type="ARBA" id="ARBA00022692"/>
    </source>
</evidence>
<accession>N9FGZ7</accession>
<dbReference type="PATRIC" id="fig|1217649.3.peg.2080"/>
<organism evidence="8 9">
    <name type="scientific">Acinetobacter beijerinckii ANC 3835</name>
    <dbReference type="NCBI Taxonomy" id="1217649"/>
    <lineage>
        <taxon>Bacteria</taxon>
        <taxon>Pseudomonadati</taxon>
        <taxon>Pseudomonadota</taxon>
        <taxon>Gammaproteobacteria</taxon>
        <taxon>Moraxellales</taxon>
        <taxon>Moraxellaceae</taxon>
        <taxon>Acinetobacter</taxon>
    </lineage>
</organism>
<keyword evidence="3" id="KW-1003">Cell membrane</keyword>
<keyword evidence="6 7" id="KW-0472">Membrane</keyword>
<evidence type="ECO:0000256" key="2">
    <source>
        <dbReference type="ARBA" id="ARBA00006679"/>
    </source>
</evidence>
<dbReference type="InterPro" id="IPR051907">
    <property type="entry name" value="DoxX-like_oxidoreductase"/>
</dbReference>
<sequence>MLKLIYDNPLNKMPIQQFVIFLIRISIGIFFFTTGFNKLFVEKNKLIMLETIIDAGIPFPEIMSTFVSTTEMLAGLFLLLGLLTQLSSILLFVICLTALYTVGIHTIPNGLDLISWFSWFFYTHDLLYMFLLALLITSRPSILSLDRILNTKINLSS</sequence>
<evidence type="ECO:0000256" key="6">
    <source>
        <dbReference type="ARBA" id="ARBA00023136"/>
    </source>
</evidence>
<reference evidence="8 9" key="1">
    <citation type="submission" date="2013-02" db="EMBL/GenBank/DDBJ databases">
        <title>The Genome Sequence of Acinetobacter beijerinckii ANC 3835.</title>
        <authorList>
            <consortium name="The Broad Institute Genome Sequencing Platform"/>
            <consortium name="The Broad Institute Genome Sequencing Center for Infectious Disease"/>
            <person name="Cerqueira G."/>
            <person name="Feldgarden M."/>
            <person name="Courvalin P."/>
            <person name="Perichon B."/>
            <person name="Grillot-Courvalin C."/>
            <person name="Clermont D."/>
            <person name="Rocha E."/>
            <person name="Yoon E.-J."/>
            <person name="Nemec A."/>
            <person name="Walker B."/>
            <person name="Young S.K."/>
            <person name="Zeng Q."/>
            <person name="Gargeya S."/>
            <person name="Fitzgerald M."/>
            <person name="Haas B."/>
            <person name="Abouelleil A."/>
            <person name="Alvarado L."/>
            <person name="Arachchi H.M."/>
            <person name="Berlin A.M."/>
            <person name="Chapman S.B."/>
            <person name="Dewar J."/>
            <person name="Goldberg J."/>
            <person name="Griggs A."/>
            <person name="Gujja S."/>
            <person name="Hansen M."/>
            <person name="Howarth C."/>
            <person name="Imamovic A."/>
            <person name="Larimer J."/>
            <person name="McCowan C."/>
            <person name="Murphy C."/>
            <person name="Neiman D."/>
            <person name="Pearson M."/>
            <person name="Priest M."/>
            <person name="Roberts A."/>
            <person name="Saif S."/>
            <person name="Shea T."/>
            <person name="Sisk P."/>
            <person name="Sykes S."/>
            <person name="Wortman J."/>
            <person name="Nusbaum C."/>
            <person name="Birren B."/>
        </authorList>
    </citation>
    <scope>NUCLEOTIDE SEQUENCE [LARGE SCALE GENOMIC DNA]</scope>
    <source>
        <strain evidence="8 9">ANC 3835</strain>
    </source>
</reference>
<dbReference type="InterPro" id="IPR032808">
    <property type="entry name" value="DoxX"/>
</dbReference>
<dbReference type="AlphaFoldDB" id="N9FGZ7"/>
<dbReference type="PANTHER" id="PTHR33452:SF1">
    <property type="entry name" value="INNER MEMBRANE PROTEIN YPHA-RELATED"/>
    <property type="match status" value="1"/>
</dbReference>
<feature type="transmembrane region" description="Helical" evidence="7">
    <location>
        <begin position="15"/>
        <end position="36"/>
    </location>
</feature>
<evidence type="ECO:0000313" key="8">
    <source>
        <dbReference type="EMBL" id="ENW04104.1"/>
    </source>
</evidence>
<dbReference type="OrthoDB" id="1255017at2"/>
<comment type="caution">
    <text evidence="8">The sequence shown here is derived from an EMBL/GenBank/DDBJ whole genome shotgun (WGS) entry which is preliminary data.</text>
</comment>